<keyword evidence="7" id="KW-0325">Glycoprotein</keyword>
<dbReference type="SMART" id="SM00022">
    <property type="entry name" value="PLAc"/>
    <property type="match status" value="1"/>
</dbReference>
<dbReference type="Proteomes" id="UP001219525">
    <property type="component" value="Unassembled WGS sequence"/>
</dbReference>
<evidence type="ECO:0000256" key="10">
    <source>
        <dbReference type="SAM" id="Phobius"/>
    </source>
</evidence>
<dbReference type="Pfam" id="PF01735">
    <property type="entry name" value="PLA2_B"/>
    <property type="match status" value="1"/>
</dbReference>
<keyword evidence="10" id="KW-0812">Transmembrane</keyword>
<evidence type="ECO:0000256" key="3">
    <source>
        <dbReference type="ARBA" id="ARBA00022729"/>
    </source>
</evidence>
<comment type="caution">
    <text evidence="12">The sequence shown here is derived from an EMBL/GenBank/DDBJ whole genome shotgun (WGS) entry which is preliminary data.</text>
</comment>
<dbReference type="InterPro" id="IPR016035">
    <property type="entry name" value="Acyl_Trfase/lysoPLipase"/>
</dbReference>
<dbReference type="EMBL" id="JARJCW010000030">
    <property type="protein sequence ID" value="KAJ7209506.1"/>
    <property type="molecule type" value="Genomic_DNA"/>
</dbReference>
<dbReference type="GO" id="GO:0005829">
    <property type="term" value="C:cytosol"/>
    <property type="evidence" value="ECO:0007669"/>
    <property type="project" value="TreeGrafter"/>
</dbReference>
<feature type="transmembrane region" description="Helical" evidence="10">
    <location>
        <begin position="643"/>
        <end position="664"/>
    </location>
</feature>
<accession>A0AAD6YH11</accession>
<comment type="similarity">
    <text evidence="1 9">Belongs to the lysophospholipase family.</text>
</comment>
<evidence type="ECO:0000256" key="7">
    <source>
        <dbReference type="ARBA" id="ARBA00023180"/>
    </source>
</evidence>
<proteinExistence type="inferred from homology"/>
<dbReference type="GO" id="GO:0046475">
    <property type="term" value="P:glycerophospholipid catabolic process"/>
    <property type="evidence" value="ECO:0007669"/>
    <property type="project" value="TreeGrafter"/>
</dbReference>
<evidence type="ECO:0000256" key="4">
    <source>
        <dbReference type="ARBA" id="ARBA00022801"/>
    </source>
</evidence>
<evidence type="ECO:0000256" key="1">
    <source>
        <dbReference type="ARBA" id="ARBA00008780"/>
    </source>
</evidence>
<gene>
    <name evidence="12" type="ORF">GGX14DRAFT_451733</name>
</gene>
<keyword evidence="4 8" id="KW-0378">Hydrolase</keyword>
<reference evidence="12" key="1">
    <citation type="submission" date="2023-03" db="EMBL/GenBank/DDBJ databases">
        <title>Massive genome expansion in bonnet fungi (Mycena s.s.) driven by repeated elements and novel gene families across ecological guilds.</title>
        <authorList>
            <consortium name="Lawrence Berkeley National Laboratory"/>
            <person name="Harder C.B."/>
            <person name="Miyauchi S."/>
            <person name="Viragh M."/>
            <person name="Kuo A."/>
            <person name="Thoen E."/>
            <person name="Andreopoulos B."/>
            <person name="Lu D."/>
            <person name="Skrede I."/>
            <person name="Drula E."/>
            <person name="Henrissat B."/>
            <person name="Morin E."/>
            <person name="Kohler A."/>
            <person name="Barry K."/>
            <person name="LaButti K."/>
            <person name="Morin E."/>
            <person name="Salamov A."/>
            <person name="Lipzen A."/>
            <person name="Mereny Z."/>
            <person name="Hegedus B."/>
            <person name="Baldrian P."/>
            <person name="Stursova M."/>
            <person name="Weitz H."/>
            <person name="Taylor A."/>
            <person name="Grigoriev I.V."/>
            <person name="Nagy L.G."/>
            <person name="Martin F."/>
            <person name="Kauserud H."/>
        </authorList>
    </citation>
    <scope>NUCLEOTIDE SEQUENCE</scope>
    <source>
        <strain evidence="12">9144</strain>
    </source>
</reference>
<evidence type="ECO:0000256" key="6">
    <source>
        <dbReference type="ARBA" id="ARBA00023098"/>
    </source>
</evidence>
<keyword evidence="6 8" id="KW-0443">Lipid metabolism</keyword>
<comment type="catalytic activity">
    <reaction evidence="9">
        <text>a 1-acyl-sn-glycero-3-phosphocholine + H2O = sn-glycerol 3-phosphocholine + a fatty acid + H(+)</text>
        <dbReference type="Rhea" id="RHEA:15177"/>
        <dbReference type="ChEBI" id="CHEBI:15377"/>
        <dbReference type="ChEBI" id="CHEBI:15378"/>
        <dbReference type="ChEBI" id="CHEBI:16870"/>
        <dbReference type="ChEBI" id="CHEBI:28868"/>
        <dbReference type="ChEBI" id="CHEBI:58168"/>
        <dbReference type="EC" id="3.1.1.5"/>
    </reaction>
</comment>
<dbReference type="GO" id="GO:0004622">
    <property type="term" value="F:phosphatidylcholine lysophospholipase activity"/>
    <property type="evidence" value="ECO:0007669"/>
    <property type="project" value="UniProtKB-EC"/>
</dbReference>
<keyword evidence="3" id="KW-0732">Signal</keyword>
<evidence type="ECO:0000256" key="9">
    <source>
        <dbReference type="RuleBase" id="RU362103"/>
    </source>
</evidence>
<name>A0AAD6YH11_9AGAR</name>
<keyword evidence="13" id="KW-1185">Reference proteome</keyword>
<dbReference type="EC" id="3.1.1.5" evidence="2 9"/>
<keyword evidence="10" id="KW-1133">Transmembrane helix</keyword>
<dbReference type="PROSITE" id="PS51210">
    <property type="entry name" value="PLA2C"/>
    <property type="match status" value="1"/>
</dbReference>
<dbReference type="SUPFAM" id="SSF52151">
    <property type="entry name" value="FabD/lysophospholipase-like"/>
    <property type="match status" value="1"/>
</dbReference>
<keyword evidence="5 8" id="KW-0442">Lipid degradation</keyword>
<organism evidence="12 13">
    <name type="scientific">Mycena pura</name>
    <dbReference type="NCBI Taxonomy" id="153505"/>
    <lineage>
        <taxon>Eukaryota</taxon>
        <taxon>Fungi</taxon>
        <taxon>Dikarya</taxon>
        <taxon>Basidiomycota</taxon>
        <taxon>Agaricomycotina</taxon>
        <taxon>Agaricomycetes</taxon>
        <taxon>Agaricomycetidae</taxon>
        <taxon>Agaricales</taxon>
        <taxon>Marasmiineae</taxon>
        <taxon>Mycenaceae</taxon>
        <taxon>Mycena</taxon>
    </lineage>
</organism>
<keyword evidence="10" id="KW-0472">Membrane</keyword>
<evidence type="ECO:0000256" key="2">
    <source>
        <dbReference type="ARBA" id="ARBA00013274"/>
    </source>
</evidence>
<dbReference type="AlphaFoldDB" id="A0AAD6YH11"/>
<feature type="domain" description="PLA2c" evidence="11">
    <location>
        <begin position="33"/>
        <end position="608"/>
    </location>
</feature>
<dbReference type="PANTHER" id="PTHR10728:SF33">
    <property type="entry name" value="LYSOPHOSPHOLIPASE 1-RELATED"/>
    <property type="match status" value="1"/>
</dbReference>
<evidence type="ECO:0000259" key="11">
    <source>
        <dbReference type="PROSITE" id="PS51210"/>
    </source>
</evidence>
<evidence type="ECO:0000313" key="13">
    <source>
        <dbReference type="Proteomes" id="UP001219525"/>
    </source>
</evidence>
<sequence length="736" mass="80519">MLLLLALVGSALSQVTLPSQSSVTDYAPQVNVECPDFSTTSLIRSFSPQNQTLHPSEVQYVNDRYNSTVQDAWNAWLSDGSALGYNISIFQGVFPKVGIAIPGGGLRAAQYGAASLNALDARNASSKAAGTGGLLQVASYMSGLSGGSWVTGSLLFNNWPNIIELVFGNSQDLDGWKLDLSLVSPDGIDVLSEDNQYFFGSILWSVISKAETGIDTSITDPWARMISYHFLNQTSRQNFFTNDTAHGAGQLWSDFPTIPAVQQGFVPFPLLVTDSRQANDNLTTSLGPDSVVYEITPYEFASYDPNLSAGMNLTYAGTHLTNGKADNGSACVRGFDQAGFMMGTSASLFNQIFDFAHNTVQNFDSDDSNALLYLIQRQLSSVRTRADDVANWPNPFQGLKSSTYADSGSSWLSLIDGASNGENIPYGPLFVKARGLDVIVTLENCADDSNNWPNGTSPIATSARLGSILRSSHQQFPPIPQTSADWVSTGVRERATFFGCDPVQTPAEYPLVIYLPNSPPFNGDDPATNYGTFVLTYTQKQSSLFFDQVHLNTISGFTPNANTPDPNFGLCLQCAAIDRARSKTSPVVPRSSICSQCFKQYCYDPQNPPSQSELPNRKFVLVDPDPEGLSKIEGFLGSSKIKLIGALIGLVVFVAVLCGGLIWWKKRKDRQMQYNIVNEFHDEGDASAWRGQRYYSDYHVEDYHVEDYDVEETDYHAEAYELSGHKTLETNNKDLT</sequence>
<dbReference type="PANTHER" id="PTHR10728">
    <property type="entry name" value="CYTOSOLIC PHOSPHOLIPASE A2"/>
    <property type="match status" value="1"/>
</dbReference>
<dbReference type="Gene3D" id="3.40.1090.10">
    <property type="entry name" value="Cytosolic phospholipase A2 catalytic domain"/>
    <property type="match status" value="1"/>
</dbReference>
<evidence type="ECO:0000256" key="8">
    <source>
        <dbReference type="PROSITE-ProRule" id="PRU00555"/>
    </source>
</evidence>
<protein>
    <recommendedName>
        <fullName evidence="2 9">Lysophospholipase</fullName>
        <ecNumber evidence="2 9">3.1.1.5</ecNumber>
    </recommendedName>
</protein>
<dbReference type="GO" id="GO:0004623">
    <property type="term" value="F:phospholipase A2 activity"/>
    <property type="evidence" value="ECO:0007669"/>
    <property type="project" value="TreeGrafter"/>
</dbReference>
<evidence type="ECO:0000256" key="5">
    <source>
        <dbReference type="ARBA" id="ARBA00022963"/>
    </source>
</evidence>
<evidence type="ECO:0000313" key="12">
    <source>
        <dbReference type="EMBL" id="KAJ7209506.1"/>
    </source>
</evidence>
<dbReference type="InterPro" id="IPR002642">
    <property type="entry name" value="LysoPLipase_cat_dom"/>
</dbReference>